<feature type="transmembrane region" description="Helical" evidence="11">
    <location>
        <begin position="12"/>
        <end position="34"/>
    </location>
</feature>
<dbReference type="Pfam" id="PF17202">
    <property type="entry name" value="sCache_3_3"/>
    <property type="match status" value="1"/>
</dbReference>
<evidence type="ECO:0000256" key="4">
    <source>
        <dbReference type="ARBA" id="ARBA00022692"/>
    </source>
</evidence>
<evidence type="ECO:0000256" key="5">
    <source>
        <dbReference type="ARBA" id="ARBA00022989"/>
    </source>
</evidence>
<keyword evidence="6 11" id="KW-0472">Membrane</keyword>
<dbReference type="CDD" id="cd06225">
    <property type="entry name" value="HAMP"/>
    <property type="match status" value="1"/>
</dbReference>
<dbReference type="SUPFAM" id="SSF158472">
    <property type="entry name" value="HAMP domain-like"/>
    <property type="match status" value="1"/>
</dbReference>
<evidence type="ECO:0000256" key="1">
    <source>
        <dbReference type="ARBA" id="ARBA00004651"/>
    </source>
</evidence>
<dbReference type="Proteomes" id="UP000038011">
    <property type="component" value="Unassembled WGS sequence"/>
</dbReference>
<evidence type="ECO:0000256" key="11">
    <source>
        <dbReference type="SAM" id="Phobius"/>
    </source>
</evidence>
<comment type="similarity">
    <text evidence="7">Belongs to the methyl-accepting chemotaxis (MCP) protein family.</text>
</comment>
<keyword evidence="2" id="KW-1003">Cell membrane</keyword>
<evidence type="ECO:0000259" key="13">
    <source>
        <dbReference type="PROSITE" id="PS50885"/>
    </source>
</evidence>
<dbReference type="Gene3D" id="6.10.340.10">
    <property type="match status" value="1"/>
</dbReference>
<dbReference type="GO" id="GO:0005886">
    <property type="term" value="C:plasma membrane"/>
    <property type="evidence" value="ECO:0007669"/>
    <property type="project" value="UniProtKB-SubCell"/>
</dbReference>
<feature type="region of interest" description="Disordered" evidence="10">
    <location>
        <begin position="275"/>
        <end position="297"/>
    </location>
</feature>
<dbReference type="SMART" id="SM00304">
    <property type="entry name" value="HAMP"/>
    <property type="match status" value="2"/>
</dbReference>
<keyword evidence="5 11" id="KW-1133">Transmembrane helix</keyword>
<dbReference type="PANTHER" id="PTHR43531:SF11">
    <property type="entry name" value="METHYL-ACCEPTING CHEMOTAXIS PROTEIN 3"/>
    <property type="match status" value="1"/>
</dbReference>
<dbReference type="PANTHER" id="PTHR43531">
    <property type="entry name" value="PROTEIN ICFG"/>
    <property type="match status" value="1"/>
</dbReference>
<evidence type="ECO:0000256" key="3">
    <source>
        <dbReference type="ARBA" id="ARBA00022500"/>
    </source>
</evidence>
<gene>
    <name evidence="14" type="ORF">SU32_02340</name>
</gene>
<name>A0A0M9GP92_9HYPH</name>
<accession>A0A0M9GP92</accession>
<dbReference type="OrthoDB" id="4514964at2"/>
<reference evidence="14 15" key="1">
    <citation type="submission" date="2015-01" db="EMBL/GenBank/DDBJ databases">
        <title>Ahrensia donghaiensis sp. nov., a novel dimethylsulphoniopropionate-cleavage bacterium isolated from seawater and emended descriptions of the genus Ahrensia and Ahrensia kielensis.</title>
        <authorList>
            <person name="Liu J."/>
        </authorList>
    </citation>
    <scope>NUCLEOTIDE SEQUENCE [LARGE SCALE GENOMIC DNA]</scope>
    <source>
        <strain evidence="14 15">LZD062</strain>
    </source>
</reference>
<dbReference type="GO" id="GO:0007165">
    <property type="term" value="P:signal transduction"/>
    <property type="evidence" value="ECO:0007669"/>
    <property type="project" value="UniProtKB-KW"/>
</dbReference>
<dbReference type="AlphaFoldDB" id="A0A0M9GP92"/>
<evidence type="ECO:0000313" key="14">
    <source>
        <dbReference type="EMBL" id="KPB02607.1"/>
    </source>
</evidence>
<proteinExistence type="inferred from homology"/>
<dbReference type="InterPro" id="IPR029151">
    <property type="entry name" value="Sensor-like_sf"/>
</dbReference>
<keyword evidence="3" id="KW-0145">Chemotaxis</keyword>
<dbReference type="PATRIC" id="fig|1514904.3.peg.1670"/>
<evidence type="ECO:0000256" key="6">
    <source>
        <dbReference type="ARBA" id="ARBA00023136"/>
    </source>
</evidence>
<dbReference type="InterPro" id="IPR004089">
    <property type="entry name" value="MCPsignal_dom"/>
</dbReference>
<dbReference type="Pfam" id="PF00015">
    <property type="entry name" value="MCPsignal"/>
    <property type="match status" value="1"/>
</dbReference>
<evidence type="ECO:0000256" key="10">
    <source>
        <dbReference type="SAM" id="MobiDB-lite"/>
    </source>
</evidence>
<feature type="domain" description="HAMP" evidence="13">
    <location>
        <begin position="222"/>
        <end position="275"/>
    </location>
</feature>
<evidence type="ECO:0000259" key="12">
    <source>
        <dbReference type="PROSITE" id="PS50111"/>
    </source>
</evidence>
<dbReference type="EMBL" id="JXMU01000002">
    <property type="protein sequence ID" value="KPB02607.1"/>
    <property type="molecule type" value="Genomic_DNA"/>
</dbReference>
<keyword evidence="4 11" id="KW-0812">Transmembrane</keyword>
<evidence type="ECO:0000256" key="2">
    <source>
        <dbReference type="ARBA" id="ARBA00022475"/>
    </source>
</evidence>
<dbReference type="PROSITE" id="PS50885">
    <property type="entry name" value="HAMP"/>
    <property type="match status" value="2"/>
</dbReference>
<keyword evidence="9" id="KW-0175">Coiled coil</keyword>
<evidence type="ECO:0000256" key="8">
    <source>
        <dbReference type="PROSITE-ProRule" id="PRU00284"/>
    </source>
</evidence>
<evidence type="ECO:0000313" key="15">
    <source>
        <dbReference type="Proteomes" id="UP000038011"/>
    </source>
</evidence>
<sequence length="617" mass="66876">MNLLSRFGLVRTVTAIAVGTLLLSLVAVSIAISLNISGRIQEQAVASQNASLRTLATIAERDIPGTQVTWGKSGNVERVVMEAVPEEFSSHDMIDTVGRMTGETATIFAWDEETKDFWRRTTNIIKPDGKRAVGTQLGQNGAVYPVLTNGETFRGEAVILGTPYYTIYQPIFSPDNKTIGIIYAGVRSEVINAQASEMVWTVGISAIVVLGVAAVIMAFFSSAVLGPIPHLAKTARTLAQGDFEAKIPYLEHRNELGELAQSLEVFRQSAIEKQDIEHQSSQDRLATDEERKKNETFKLQQEREIQTAVDEIGAALSRLSEGDLSVKIAGPFNEKLEKLRTDFNQAVERMSMTMTELRNEAYEIKSGTEEMRTSADDLARRTEHQASSLEQTSAALEEITATVRNASERAEEASKMATEAQGSTVNSRKVVANAVDAMSRIKTASGEITKIINVIDEIAFQTNLLALNAGVEAARAGEAGKGFAVVAQEVRELAQRSATAAKDIKTLITKSSEEVEGGVRLVNETGEALKGISDHVHNINDQMHSIAASSREQTIGLGEINTAMTQMDSVTQQNAAMVEEATAVMHILATGSEKLANLIGQFKLVESEMTSTQKRAA</sequence>
<keyword evidence="15" id="KW-1185">Reference proteome</keyword>
<dbReference type="SUPFAM" id="SSF58104">
    <property type="entry name" value="Methyl-accepting chemotaxis protein (MCP) signaling domain"/>
    <property type="match status" value="1"/>
</dbReference>
<dbReference type="GO" id="GO:0006935">
    <property type="term" value="P:chemotaxis"/>
    <property type="evidence" value="ECO:0007669"/>
    <property type="project" value="UniProtKB-KW"/>
</dbReference>
<feature type="domain" description="HAMP" evidence="13">
    <location>
        <begin position="303"/>
        <end position="355"/>
    </location>
</feature>
<evidence type="ECO:0000256" key="9">
    <source>
        <dbReference type="SAM" id="Coils"/>
    </source>
</evidence>
<comment type="subcellular location">
    <subcellularLocation>
        <location evidence="1">Cell membrane</location>
        <topology evidence="1">Multi-pass membrane protein</topology>
    </subcellularLocation>
</comment>
<dbReference type="InterPro" id="IPR003660">
    <property type="entry name" value="HAMP_dom"/>
</dbReference>
<dbReference type="STRING" id="1514904.SU32_02340"/>
<dbReference type="Gene3D" id="1.10.287.950">
    <property type="entry name" value="Methyl-accepting chemotaxis protein"/>
    <property type="match status" value="1"/>
</dbReference>
<dbReference type="InterPro" id="IPR033463">
    <property type="entry name" value="sCache_3"/>
</dbReference>
<dbReference type="FunFam" id="1.10.287.950:FF:000001">
    <property type="entry name" value="Methyl-accepting chemotaxis sensory transducer"/>
    <property type="match status" value="1"/>
</dbReference>
<feature type="transmembrane region" description="Helical" evidence="11">
    <location>
        <begin position="198"/>
        <end position="220"/>
    </location>
</feature>
<dbReference type="CDD" id="cd11386">
    <property type="entry name" value="MCP_signal"/>
    <property type="match status" value="1"/>
</dbReference>
<feature type="coiled-coil region" evidence="9">
    <location>
        <begin position="379"/>
        <end position="416"/>
    </location>
</feature>
<feature type="domain" description="Methyl-accepting transducer" evidence="12">
    <location>
        <begin position="360"/>
        <end position="589"/>
    </location>
</feature>
<organism evidence="14 15">
    <name type="scientific">Ahrensia marina</name>
    <dbReference type="NCBI Taxonomy" id="1514904"/>
    <lineage>
        <taxon>Bacteria</taxon>
        <taxon>Pseudomonadati</taxon>
        <taxon>Pseudomonadota</taxon>
        <taxon>Alphaproteobacteria</taxon>
        <taxon>Hyphomicrobiales</taxon>
        <taxon>Ahrensiaceae</taxon>
        <taxon>Ahrensia</taxon>
    </lineage>
</organism>
<keyword evidence="8" id="KW-0807">Transducer</keyword>
<evidence type="ECO:0000256" key="7">
    <source>
        <dbReference type="ARBA" id="ARBA00029447"/>
    </source>
</evidence>
<dbReference type="PROSITE" id="PS50111">
    <property type="entry name" value="CHEMOTAXIS_TRANSDUC_2"/>
    <property type="match status" value="1"/>
</dbReference>
<protein>
    <submittedName>
        <fullName evidence="14">Chemotaxis protein</fullName>
    </submittedName>
</protein>
<comment type="caution">
    <text evidence="14">The sequence shown here is derived from an EMBL/GenBank/DDBJ whole genome shotgun (WGS) entry which is preliminary data.</text>
</comment>
<dbReference type="InterPro" id="IPR051310">
    <property type="entry name" value="MCP_chemotaxis"/>
</dbReference>
<dbReference type="RefSeq" id="WP_053997717.1">
    <property type="nucleotide sequence ID" value="NZ_JXMU01000002.1"/>
</dbReference>
<dbReference type="SUPFAM" id="SSF103190">
    <property type="entry name" value="Sensory domain-like"/>
    <property type="match status" value="1"/>
</dbReference>
<dbReference type="SMART" id="SM00283">
    <property type="entry name" value="MA"/>
    <property type="match status" value="1"/>
</dbReference>
<dbReference type="Pfam" id="PF00672">
    <property type="entry name" value="HAMP"/>
    <property type="match status" value="1"/>
</dbReference>